<keyword evidence="1" id="KW-0812">Transmembrane</keyword>
<protein>
    <submittedName>
        <fullName evidence="2">Uncharacterized protein</fullName>
    </submittedName>
</protein>
<feature type="transmembrane region" description="Helical" evidence="1">
    <location>
        <begin position="111"/>
        <end position="128"/>
    </location>
</feature>
<dbReference type="AlphaFoldDB" id="A0A364N7H5"/>
<accession>A0A364N7H5</accession>
<dbReference type="EMBL" id="QGDH01000038">
    <property type="protein sequence ID" value="RAR13259.1"/>
    <property type="molecule type" value="Genomic_DNA"/>
</dbReference>
<feature type="transmembrane region" description="Helical" evidence="1">
    <location>
        <begin position="221"/>
        <end position="246"/>
    </location>
</feature>
<feature type="transmembrane region" description="Helical" evidence="1">
    <location>
        <begin position="258"/>
        <end position="276"/>
    </location>
</feature>
<keyword evidence="3" id="KW-1185">Reference proteome</keyword>
<comment type="caution">
    <text evidence="2">The sequence shown here is derived from an EMBL/GenBank/DDBJ whole genome shotgun (WGS) entry which is preliminary data.</text>
</comment>
<organism evidence="2 3">
    <name type="scientific">Stemphylium lycopersici</name>
    <name type="common">Tomato gray leaf spot disease fungus</name>
    <name type="synonym">Thyrospora lycopersici</name>
    <dbReference type="NCBI Taxonomy" id="183478"/>
    <lineage>
        <taxon>Eukaryota</taxon>
        <taxon>Fungi</taxon>
        <taxon>Dikarya</taxon>
        <taxon>Ascomycota</taxon>
        <taxon>Pezizomycotina</taxon>
        <taxon>Dothideomycetes</taxon>
        <taxon>Pleosporomycetidae</taxon>
        <taxon>Pleosporales</taxon>
        <taxon>Pleosporineae</taxon>
        <taxon>Pleosporaceae</taxon>
        <taxon>Stemphylium</taxon>
    </lineage>
</organism>
<gene>
    <name evidence="2" type="ORF">DDE83_003394</name>
</gene>
<evidence type="ECO:0000313" key="3">
    <source>
        <dbReference type="Proteomes" id="UP000249619"/>
    </source>
</evidence>
<evidence type="ECO:0000256" key="1">
    <source>
        <dbReference type="SAM" id="Phobius"/>
    </source>
</evidence>
<keyword evidence="1" id="KW-1133">Transmembrane helix</keyword>
<sequence>MLFSPEMRSAVLQATAIGILAMLYDHHVTVYMCDEFMENEGFKNIMSMVNATLSQPSTNGIQSGHGRLALDAGKDINGTLPLKQTAGPSNGTTTANEPMESYYGRTFPREVVVYFVISVLQYWWFIGLEKLLPARPRYRETPYDRKVQIEESEGREEEVVKRWIAQGRVRRASLSWCNIFLKWVLDMTVGVLCFQTIGYLLQEFLKFKSPTKVFGGLQSYLLFNSFGVYFSITPLARLTAFVVIPAHRQLVFTEAMELIVTIFFHVVIRAFANWVVKTQYAQDFMRNVTREMENDPQRFGLDAGEL</sequence>
<keyword evidence="1" id="KW-0472">Membrane</keyword>
<proteinExistence type="predicted"/>
<feature type="transmembrane region" description="Helical" evidence="1">
    <location>
        <begin position="180"/>
        <end position="201"/>
    </location>
</feature>
<dbReference type="Proteomes" id="UP000249619">
    <property type="component" value="Unassembled WGS sequence"/>
</dbReference>
<evidence type="ECO:0000313" key="2">
    <source>
        <dbReference type="EMBL" id="RAR13259.1"/>
    </source>
</evidence>
<name>A0A364N7H5_STELY</name>
<reference evidence="3" key="1">
    <citation type="submission" date="2018-05" db="EMBL/GenBank/DDBJ databases">
        <title>Draft genome sequence of Stemphylium lycopersici strain CIDEFI 213.</title>
        <authorList>
            <person name="Medina R."/>
            <person name="Franco M.E.E."/>
            <person name="Lucentini C.G."/>
            <person name="Saparrat M.C.N."/>
            <person name="Balatti P.A."/>
        </authorList>
    </citation>
    <scope>NUCLEOTIDE SEQUENCE [LARGE SCALE GENOMIC DNA]</scope>
    <source>
        <strain evidence="3">CIDEFI 213</strain>
    </source>
</reference>